<sequence>MALVADESPSPPLSSVENNFQPFFVLHKASPPRKSAVKTRRRIELSPNAVEDSPEGYNENLRFETLKFLWSRNESTIKEVLKNNNAEVFDKIDKWISESFNSICAYGKLDSTSATRPYPLLDKASISTSVASHQIFTALLCTKNMEFVDDIMTFVDLGAHLRSRGRYVANLTSLDFTAKNGVGGCLKSLLRQFLMVGIDAPDISILASWYTEQGNTGNPMIVIIDDTERCCGAVLTDFIIMLREWFIKIPIILILGVATVDGLRNNLSSNACSYLSLCEFTLGTPAKRMDAVIEAVLMNKSYSFGIGKQVSVFLRNYFLRHDGTLTFFVRALKGIGGESSSLGKNLVKRALELPSSMRFCQSRENRNDCAHGLSELKRLRKLWSSMVMCLYEVGKYHKITLLDLYCDMLEPVPCDSRASDHLQLSKDNSISSYNHHLLGCFQNGGWVNRAIQIVRDLPAVELCKLLKSWEMLTSGINEALTGDPRRRIQTDLLESQKFLKCSCCSKSSGVLSPSMHDTSIMYSLAQEHGDLINLHEWFHSFKEIVSHPRTQAKQRLRLSPSPKKRKACQQPQNQNEASIQARFCRAITELQIAGLLRMPSKRRPDYVQRVAFGL</sequence>
<evidence type="ECO:0000313" key="8">
    <source>
        <dbReference type="EMBL" id="KAK4481070.1"/>
    </source>
</evidence>
<dbReference type="InterPro" id="IPR040855">
    <property type="entry name" value="ORC_WH_C"/>
</dbReference>
<evidence type="ECO:0000256" key="4">
    <source>
        <dbReference type="ARBA" id="ARBA00023125"/>
    </source>
</evidence>
<dbReference type="Proteomes" id="UP001291926">
    <property type="component" value="Unassembled WGS sequence"/>
</dbReference>
<evidence type="ECO:0000256" key="5">
    <source>
        <dbReference type="ARBA" id="ARBA00023242"/>
    </source>
</evidence>
<dbReference type="InterPro" id="IPR045667">
    <property type="entry name" value="ORC3_N"/>
</dbReference>
<dbReference type="Pfam" id="PF18137">
    <property type="entry name" value="WHD_ORC"/>
    <property type="match status" value="1"/>
</dbReference>
<proteinExistence type="inferred from homology"/>
<accession>A0ABR0CVZ7</accession>
<keyword evidence="5" id="KW-0539">Nucleus</keyword>
<comment type="similarity">
    <text evidence="2">Belongs to the ORC3 family.</text>
</comment>
<comment type="caution">
    <text evidence="8">The sequence shown here is derived from an EMBL/GenBank/DDBJ whole genome shotgun (WGS) entry which is preliminary data.</text>
</comment>
<dbReference type="CDD" id="cd20704">
    <property type="entry name" value="Orc3"/>
    <property type="match status" value="1"/>
</dbReference>
<gene>
    <name evidence="8" type="ORF">RD792_011940</name>
</gene>
<name>A0ABR0CVZ7_9LAMI</name>
<reference evidence="8 9" key="1">
    <citation type="journal article" date="2023" name="bioRxiv">
        <title>Genome report: Whole genome sequence and annotation of Penstemon davidsonii.</title>
        <authorList>
            <person name="Ostevik K.L."/>
            <person name="Alabady M."/>
            <person name="Zhang M."/>
            <person name="Rausher M.D."/>
        </authorList>
    </citation>
    <scope>NUCLEOTIDE SEQUENCE [LARGE SCALE GENOMIC DNA]</scope>
    <source>
        <strain evidence="8">DNT005</strain>
        <tissue evidence="8">Whole leaf</tissue>
    </source>
</reference>
<evidence type="ECO:0000259" key="7">
    <source>
        <dbReference type="Pfam" id="PF18137"/>
    </source>
</evidence>
<feature type="domain" description="Origin recognition complex subunit 3 N-terminal" evidence="6">
    <location>
        <begin position="35"/>
        <end position="333"/>
    </location>
</feature>
<organism evidence="8 9">
    <name type="scientific">Penstemon davidsonii</name>
    <dbReference type="NCBI Taxonomy" id="160366"/>
    <lineage>
        <taxon>Eukaryota</taxon>
        <taxon>Viridiplantae</taxon>
        <taxon>Streptophyta</taxon>
        <taxon>Embryophyta</taxon>
        <taxon>Tracheophyta</taxon>
        <taxon>Spermatophyta</taxon>
        <taxon>Magnoliopsida</taxon>
        <taxon>eudicotyledons</taxon>
        <taxon>Gunneridae</taxon>
        <taxon>Pentapetalae</taxon>
        <taxon>asterids</taxon>
        <taxon>lamiids</taxon>
        <taxon>Lamiales</taxon>
        <taxon>Plantaginaceae</taxon>
        <taxon>Cheloneae</taxon>
        <taxon>Penstemon</taxon>
    </lineage>
</organism>
<keyword evidence="9" id="KW-1185">Reference proteome</keyword>
<evidence type="ECO:0008006" key="10">
    <source>
        <dbReference type="Google" id="ProtNLM"/>
    </source>
</evidence>
<keyword evidence="3" id="KW-0235">DNA replication</keyword>
<dbReference type="EMBL" id="JAYDYQ010002685">
    <property type="protein sequence ID" value="KAK4481070.1"/>
    <property type="molecule type" value="Genomic_DNA"/>
</dbReference>
<protein>
    <recommendedName>
        <fullName evidence="10">Origin of replication complex subunit 3</fullName>
    </recommendedName>
</protein>
<dbReference type="Pfam" id="PF07034">
    <property type="entry name" value="ORC3_N"/>
    <property type="match status" value="1"/>
</dbReference>
<evidence type="ECO:0000256" key="2">
    <source>
        <dbReference type="ARBA" id="ARBA00010977"/>
    </source>
</evidence>
<dbReference type="PANTHER" id="PTHR12748:SF0">
    <property type="entry name" value="ORIGIN RECOGNITION COMPLEX SUBUNIT 3"/>
    <property type="match status" value="1"/>
</dbReference>
<evidence type="ECO:0000313" key="9">
    <source>
        <dbReference type="Proteomes" id="UP001291926"/>
    </source>
</evidence>
<dbReference type="PANTHER" id="PTHR12748">
    <property type="entry name" value="ORIGIN RECOGNITION COMPLEX SUBUNIT 3"/>
    <property type="match status" value="1"/>
</dbReference>
<feature type="domain" description="Origin recognition complex subunit 3 winged helix C-terminal" evidence="7">
    <location>
        <begin position="485"/>
        <end position="612"/>
    </location>
</feature>
<dbReference type="InterPro" id="IPR020795">
    <property type="entry name" value="ORC3"/>
</dbReference>
<evidence type="ECO:0000259" key="6">
    <source>
        <dbReference type="Pfam" id="PF07034"/>
    </source>
</evidence>
<evidence type="ECO:0000256" key="3">
    <source>
        <dbReference type="ARBA" id="ARBA00022705"/>
    </source>
</evidence>
<evidence type="ECO:0000256" key="1">
    <source>
        <dbReference type="ARBA" id="ARBA00004123"/>
    </source>
</evidence>
<keyword evidence="4" id="KW-0238">DNA-binding</keyword>
<comment type="subcellular location">
    <subcellularLocation>
        <location evidence="1">Nucleus</location>
    </subcellularLocation>
</comment>